<reference evidence="2" key="1">
    <citation type="journal article" date="2018" name="BMC Genomics">
        <title>Genomic insights into host adaptation between the wheat stripe rust pathogen (Puccinia striiformis f. sp. tritici) and the barley stripe rust pathogen (Puccinia striiformis f. sp. hordei).</title>
        <authorList>
            <person name="Xia C."/>
            <person name="Wang M."/>
            <person name="Yin C."/>
            <person name="Cornejo O.E."/>
            <person name="Hulbert S.H."/>
            <person name="Chen X."/>
        </authorList>
    </citation>
    <scope>NUCLEOTIDE SEQUENCE [LARGE SCALE GENOMIC DNA]</scope>
    <source>
        <strain evidence="2">93-210</strain>
    </source>
</reference>
<comment type="caution">
    <text evidence="1">The sequence shown here is derived from an EMBL/GenBank/DDBJ whole genome shotgun (WGS) entry which is preliminary data.</text>
</comment>
<sequence>MPHISSQLDYNSLTPLPEANDPSIVAYIFAQPALTYPNQNVSEKVYKNEMWIPNRNGGFMFSKCRASPGDEPTAIHPYSFTSTSEEGEIEVKAMTTSPTDFQNYKCEAEKARPYHAIY</sequence>
<proteinExistence type="predicted"/>
<protein>
    <submittedName>
        <fullName evidence="1">Uncharacterized protein</fullName>
    </submittedName>
</protein>
<gene>
    <name evidence="1" type="ORF">MJO28_015739</name>
</gene>
<name>A0ACC0DRI1_9BASI</name>
<reference evidence="2" key="2">
    <citation type="journal article" date="2018" name="Mol. Plant Microbe Interact.">
        <title>Genome sequence resources for the wheat stripe rust pathogen (Puccinia striiformis f. sp. tritici) and the barley stripe rust pathogen (Puccinia striiformis f. sp. hordei).</title>
        <authorList>
            <person name="Xia C."/>
            <person name="Wang M."/>
            <person name="Yin C."/>
            <person name="Cornejo O.E."/>
            <person name="Hulbert S.H."/>
            <person name="Chen X."/>
        </authorList>
    </citation>
    <scope>NUCLEOTIDE SEQUENCE [LARGE SCALE GENOMIC DNA]</scope>
    <source>
        <strain evidence="2">93-210</strain>
    </source>
</reference>
<accession>A0ACC0DRI1</accession>
<dbReference type="Proteomes" id="UP001060170">
    <property type="component" value="Chromosome 17"/>
</dbReference>
<keyword evidence="2" id="KW-1185">Reference proteome</keyword>
<dbReference type="EMBL" id="CM045881">
    <property type="protein sequence ID" value="KAI7936840.1"/>
    <property type="molecule type" value="Genomic_DNA"/>
</dbReference>
<reference evidence="1 2" key="3">
    <citation type="journal article" date="2022" name="Microbiol. Spectr.">
        <title>Folding features and dynamics of 3D genome architecture in plant fungal pathogens.</title>
        <authorList>
            <person name="Xia C."/>
        </authorList>
    </citation>
    <scope>NUCLEOTIDE SEQUENCE [LARGE SCALE GENOMIC DNA]</scope>
    <source>
        <strain evidence="1 2">93-210</strain>
    </source>
</reference>
<organism evidence="1 2">
    <name type="scientific">Puccinia striiformis f. sp. tritici</name>
    <dbReference type="NCBI Taxonomy" id="168172"/>
    <lineage>
        <taxon>Eukaryota</taxon>
        <taxon>Fungi</taxon>
        <taxon>Dikarya</taxon>
        <taxon>Basidiomycota</taxon>
        <taxon>Pucciniomycotina</taxon>
        <taxon>Pucciniomycetes</taxon>
        <taxon>Pucciniales</taxon>
        <taxon>Pucciniaceae</taxon>
        <taxon>Puccinia</taxon>
    </lineage>
</organism>
<evidence type="ECO:0000313" key="1">
    <source>
        <dbReference type="EMBL" id="KAI7936840.1"/>
    </source>
</evidence>
<evidence type="ECO:0000313" key="2">
    <source>
        <dbReference type="Proteomes" id="UP001060170"/>
    </source>
</evidence>